<evidence type="ECO:0000256" key="1">
    <source>
        <dbReference type="SAM" id="Phobius"/>
    </source>
</evidence>
<dbReference type="Pfam" id="PF13781">
    <property type="entry name" value="DoxX_3"/>
    <property type="match status" value="1"/>
</dbReference>
<dbReference type="RefSeq" id="WP_237345901.1">
    <property type="nucleotide sequence ID" value="NZ_JABWGX010000013.1"/>
</dbReference>
<organism evidence="2 3">
    <name type="scientific">Xanthobacter agilis</name>
    <dbReference type="NCBI Taxonomy" id="47492"/>
    <lineage>
        <taxon>Bacteria</taxon>
        <taxon>Pseudomonadati</taxon>
        <taxon>Pseudomonadota</taxon>
        <taxon>Alphaproteobacteria</taxon>
        <taxon>Hyphomicrobiales</taxon>
        <taxon>Xanthobacteraceae</taxon>
        <taxon>Xanthobacter</taxon>
    </lineage>
</organism>
<keyword evidence="1" id="KW-0472">Membrane</keyword>
<accession>A0ABU0LIP8</accession>
<keyword evidence="1" id="KW-1133">Transmembrane helix</keyword>
<reference evidence="2 3" key="1">
    <citation type="submission" date="2023-07" db="EMBL/GenBank/DDBJ databases">
        <title>Genomic Encyclopedia of Type Strains, Phase IV (KMG-IV): sequencing the most valuable type-strain genomes for metagenomic binning, comparative biology and taxonomic classification.</title>
        <authorList>
            <person name="Goeker M."/>
        </authorList>
    </citation>
    <scope>NUCLEOTIDE SEQUENCE [LARGE SCALE GENOMIC DNA]</scope>
    <source>
        <strain evidence="2 3">DSM 3770</strain>
    </source>
</reference>
<feature type="transmembrane region" description="Helical" evidence="1">
    <location>
        <begin position="55"/>
        <end position="76"/>
    </location>
</feature>
<sequence length="170" mass="17918">MRTAALEQLRMGVRGRTEDAARLGCTPRSFDALLAAAPSGVQERWFARAYFAKPAILACLFAFWFLSGLIGLTAGLKDAIAVLTASGVDAALATRAVIGGSLVDIALALLLIWRPTAARALQGMLLVTVGYLLGGSLVRPDLWLDPMGPLLKSIPAAFLALAALVTLDER</sequence>
<evidence type="ECO:0000313" key="2">
    <source>
        <dbReference type="EMBL" id="MDQ0507008.1"/>
    </source>
</evidence>
<gene>
    <name evidence="2" type="ORF">QOZ94_003824</name>
</gene>
<dbReference type="EMBL" id="JAUSVY010000012">
    <property type="protein sequence ID" value="MDQ0507008.1"/>
    <property type="molecule type" value="Genomic_DNA"/>
</dbReference>
<evidence type="ECO:0008006" key="4">
    <source>
        <dbReference type="Google" id="ProtNLM"/>
    </source>
</evidence>
<name>A0ABU0LIP8_XANAG</name>
<feature type="transmembrane region" description="Helical" evidence="1">
    <location>
        <begin position="96"/>
        <end position="113"/>
    </location>
</feature>
<dbReference type="Proteomes" id="UP001241747">
    <property type="component" value="Unassembled WGS sequence"/>
</dbReference>
<feature type="transmembrane region" description="Helical" evidence="1">
    <location>
        <begin position="150"/>
        <end position="167"/>
    </location>
</feature>
<protein>
    <recommendedName>
        <fullName evidence="4">Oxidoreductase</fullName>
    </recommendedName>
</protein>
<proteinExistence type="predicted"/>
<keyword evidence="1" id="KW-0812">Transmembrane</keyword>
<evidence type="ECO:0000313" key="3">
    <source>
        <dbReference type="Proteomes" id="UP001241747"/>
    </source>
</evidence>
<dbReference type="InterPro" id="IPR025695">
    <property type="entry name" value="DoxX-like"/>
</dbReference>
<keyword evidence="3" id="KW-1185">Reference proteome</keyword>
<comment type="caution">
    <text evidence="2">The sequence shown here is derived from an EMBL/GenBank/DDBJ whole genome shotgun (WGS) entry which is preliminary data.</text>
</comment>
<feature type="transmembrane region" description="Helical" evidence="1">
    <location>
        <begin position="120"/>
        <end position="138"/>
    </location>
</feature>